<dbReference type="EMBL" id="JAEPRD010000074">
    <property type="protein sequence ID" value="KAG2201225.1"/>
    <property type="molecule type" value="Genomic_DNA"/>
</dbReference>
<organism evidence="2 3">
    <name type="scientific">Mucor saturninus</name>
    <dbReference type="NCBI Taxonomy" id="64648"/>
    <lineage>
        <taxon>Eukaryota</taxon>
        <taxon>Fungi</taxon>
        <taxon>Fungi incertae sedis</taxon>
        <taxon>Mucoromycota</taxon>
        <taxon>Mucoromycotina</taxon>
        <taxon>Mucoromycetes</taxon>
        <taxon>Mucorales</taxon>
        <taxon>Mucorineae</taxon>
        <taxon>Mucoraceae</taxon>
        <taxon>Mucor</taxon>
    </lineage>
</organism>
<comment type="caution">
    <text evidence="2">The sequence shown here is derived from an EMBL/GenBank/DDBJ whole genome shotgun (WGS) entry which is preliminary data.</text>
</comment>
<keyword evidence="1" id="KW-1133">Transmembrane helix</keyword>
<sequence length="318" mass="36511">MSPSFAQQVFDTECYLYESIPDVTIVSKDPPSLHFNYYGIYYTEAQAIHIQFYKPNKNPNRVVFSNENILSYDVYAVDKWIDRELYSGSENDVISQIISVYPDYELSIQFDTVHTKKLDPDSWLNLVGIFPKYLDTSELSITHSGTVDRRTYEDYLDPVPMGKEVISTASFNVKTIIEQRDVTIVSAFGVMGGIVGILLTAYAFLFGAKPKEPWGIFQNVDIFSNSKRKQQQNLEKYFLIPNTQCVPFVTPVHERFLYIYNLNRSNHNVNNPDLLEESELLSNNIELESISYGVEVGKEHDSRHTCSTHHKGLEERLG</sequence>
<accession>A0A8H7R0D9</accession>
<name>A0A8H7R0D9_9FUNG</name>
<evidence type="ECO:0000313" key="2">
    <source>
        <dbReference type="EMBL" id="KAG2201225.1"/>
    </source>
</evidence>
<dbReference type="OrthoDB" id="2267477at2759"/>
<reference evidence="2" key="1">
    <citation type="submission" date="2020-12" db="EMBL/GenBank/DDBJ databases">
        <title>Metabolic potential, ecology and presence of endohyphal bacteria is reflected in genomic diversity of Mucoromycotina.</title>
        <authorList>
            <person name="Muszewska A."/>
            <person name="Okrasinska A."/>
            <person name="Steczkiewicz K."/>
            <person name="Drgas O."/>
            <person name="Orlowska M."/>
            <person name="Perlinska-Lenart U."/>
            <person name="Aleksandrzak-Piekarczyk T."/>
            <person name="Szatraj K."/>
            <person name="Zielenkiewicz U."/>
            <person name="Pilsyk S."/>
            <person name="Malc E."/>
            <person name="Mieczkowski P."/>
            <person name="Kruszewska J.S."/>
            <person name="Biernat P."/>
            <person name="Pawlowska J."/>
        </authorList>
    </citation>
    <scope>NUCLEOTIDE SEQUENCE</scope>
    <source>
        <strain evidence="2">WA0000017839</strain>
    </source>
</reference>
<evidence type="ECO:0000256" key="1">
    <source>
        <dbReference type="SAM" id="Phobius"/>
    </source>
</evidence>
<keyword evidence="1" id="KW-0472">Membrane</keyword>
<gene>
    <name evidence="2" type="ORF">INT47_013036</name>
</gene>
<keyword evidence="1" id="KW-0812">Transmembrane</keyword>
<proteinExistence type="predicted"/>
<evidence type="ECO:0000313" key="3">
    <source>
        <dbReference type="Proteomes" id="UP000603453"/>
    </source>
</evidence>
<protein>
    <submittedName>
        <fullName evidence="2">Uncharacterized protein</fullName>
    </submittedName>
</protein>
<dbReference type="AlphaFoldDB" id="A0A8H7R0D9"/>
<dbReference type="Proteomes" id="UP000603453">
    <property type="component" value="Unassembled WGS sequence"/>
</dbReference>
<feature type="transmembrane region" description="Helical" evidence="1">
    <location>
        <begin position="184"/>
        <end position="205"/>
    </location>
</feature>
<keyword evidence="3" id="KW-1185">Reference proteome</keyword>